<dbReference type="GO" id="GO:0004061">
    <property type="term" value="F:arylformamidase activity"/>
    <property type="evidence" value="ECO:0007669"/>
    <property type="project" value="InterPro"/>
</dbReference>
<dbReference type="InterPro" id="IPR037175">
    <property type="entry name" value="KFase_sf"/>
</dbReference>
<reference evidence="1 2" key="1">
    <citation type="journal article" date="2010" name="Stand. Genomic Sci.">
        <title>Complete genome sequence of Spirochaeta smaragdinae type strain (SEBR 4228).</title>
        <authorList>
            <person name="Mavromatis K."/>
            <person name="Yasawong M."/>
            <person name="Chertkov O."/>
            <person name="Lapidus A."/>
            <person name="Lucas S."/>
            <person name="Nolan M."/>
            <person name="Del Rio T.G."/>
            <person name="Tice H."/>
            <person name="Cheng J.F."/>
            <person name="Pitluck S."/>
            <person name="Liolios K."/>
            <person name="Ivanova N."/>
            <person name="Tapia R."/>
            <person name="Han C."/>
            <person name="Bruce D."/>
            <person name="Goodwin L."/>
            <person name="Pati A."/>
            <person name="Chen A."/>
            <person name="Palaniappan K."/>
            <person name="Land M."/>
            <person name="Hauser L."/>
            <person name="Chang Y.J."/>
            <person name="Jeffries C.D."/>
            <person name="Detter J.C."/>
            <person name="Rohde M."/>
            <person name="Brambilla E."/>
            <person name="Spring S."/>
            <person name="Goker M."/>
            <person name="Sikorski J."/>
            <person name="Woyke T."/>
            <person name="Bristow J."/>
            <person name="Eisen J.A."/>
            <person name="Markowitz V."/>
            <person name="Hugenholtz P."/>
            <person name="Klenk H.P."/>
            <person name="Kyrpides N.C."/>
        </authorList>
    </citation>
    <scope>NUCLEOTIDE SEQUENCE [LARGE SCALE GENOMIC DNA]</scope>
    <source>
        <strain evidence="2">DSM 11293 / JCM 15392 / SEBR 4228</strain>
    </source>
</reference>
<name>E1R482_SEDSS</name>
<accession>E1R482</accession>
<dbReference type="KEGG" id="ssm:Spirs_1377"/>
<dbReference type="EMBL" id="CP002116">
    <property type="protein sequence ID" value="ADK80504.1"/>
    <property type="molecule type" value="Genomic_DNA"/>
</dbReference>
<dbReference type="PANTHER" id="PTHR31118:SF12">
    <property type="entry name" value="CYCLASE-LIKE PROTEIN 2"/>
    <property type="match status" value="1"/>
</dbReference>
<dbReference type="eggNOG" id="COG1878">
    <property type="taxonomic scope" value="Bacteria"/>
</dbReference>
<dbReference type="RefSeq" id="WP_013253968.1">
    <property type="nucleotide sequence ID" value="NC_014364.1"/>
</dbReference>
<dbReference type="STRING" id="573413.Spirs_1377"/>
<dbReference type="GO" id="GO:0019441">
    <property type="term" value="P:L-tryptophan catabolic process to kynurenine"/>
    <property type="evidence" value="ECO:0007669"/>
    <property type="project" value="InterPro"/>
</dbReference>
<organism evidence="1 2">
    <name type="scientific">Sediminispirochaeta smaragdinae (strain DSM 11293 / JCM 15392 / SEBR 4228)</name>
    <name type="common">Spirochaeta smaragdinae</name>
    <dbReference type="NCBI Taxonomy" id="573413"/>
    <lineage>
        <taxon>Bacteria</taxon>
        <taxon>Pseudomonadati</taxon>
        <taxon>Spirochaetota</taxon>
        <taxon>Spirochaetia</taxon>
        <taxon>Spirochaetales</taxon>
        <taxon>Spirochaetaceae</taxon>
        <taxon>Sediminispirochaeta</taxon>
    </lineage>
</organism>
<protein>
    <submittedName>
        <fullName evidence="1">Cyclase family protein</fullName>
    </submittedName>
</protein>
<dbReference type="Proteomes" id="UP000002318">
    <property type="component" value="Chromosome"/>
</dbReference>
<sequence length="248" mass="28068">MEHMLWEQLKTLRSPNFKWVDLTHEFGADTPRWPGFEPMDYQILFDLDAAPMKVQQFTFPGQYGTHVDAPGHFHAGGRLLDNIDVSEFAYPLCVIDVHEKAEADNAYALTVEDIKEFEREYGTIPEGAFVAMRTDWYKRWPNQDKSQNWIAEGQACYPGWSMESLEFLFEQRDVGAVGHEGFDTDPPTLESQAPFKGEGYVLAQDKFQIEVMSNLDEVPPVGAVIFCTFPKVKGATGFPARCFAIAPA</sequence>
<dbReference type="AlphaFoldDB" id="E1R482"/>
<proteinExistence type="predicted"/>
<dbReference type="OrthoDB" id="9796085at2"/>
<dbReference type="PANTHER" id="PTHR31118">
    <property type="entry name" value="CYCLASE-LIKE PROTEIN 2"/>
    <property type="match status" value="1"/>
</dbReference>
<gene>
    <name evidence="1" type="ordered locus">Spirs_1377</name>
</gene>
<dbReference type="InterPro" id="IPR007325">
    <property type="entry name" value="KFase/CYL"/>
</dbReference>
<dbReference type="SUPFAM" id="SSF102198">
    <property type="entry name" value="Putative cyclase"/>
    <property type="match status" value="1"/>
</dbReference>
<keyword evidence="2" id="KW-1185">Reference proteome</keyword>
<evidence type="ECO:0000313" key="1">
    <source>
        <dbReference type="EMBL" id="ADK80504.1"/>
    </source>
</evidence>
<evidence type="ECO:0000313" key="2">
    <source>
        <dbReference type="Proteomes" id="UP000002318"/>
    </source>
</evidence>
<dbReference type="Pfam" id="PF04199">
    <property type="entry name" value="Cyclase"/>
    <property type="match status" value="1"/>
</dbReference>
<dbReference type="HOGENOM" id="CLU_030671_2_2_12"/>
<dbReference type="Gene3D" id="3.50.30.50">
    <property type="entry name" value="Putative cyclase"/>
    <property type="match status" value="1"/>
</dbReference>